<organism evidence="1 2">
    <name type="scientific">Mycobacterium intracellulare subsp. chimaera</name>
    <dbReference type="NCBI Taxonomy" id="222805"/>
    <lineage>
        <taxon>Bacteria</taxon>
        <taxon>Bacillati</taxon>
        <taxon>Actinomycetota</taxon>
        <taxon>Actinomycetes</taxon>
        <taxon>Mycobacteriales</taxon>
        <taxon>Mycobacteriaceae</taxon>
        <taxon>Mycobacterium</taxon>
        <taxon>Mycobacterium avium complex (MAC)</taxon>
    </lineage>
</organism>
<accession>A0ABT7P961</accession>
<reference evidence="1 2" key="2">
    <citation type="submission" date="2023-06" db="EMBL/GenBank/DDBJ databases">
        <title>Itaconate inhibition of nontuberculous mycobacteria.</title>
        <authorList>
            <person name="Breen P."/>
            <person name="Zimbric M."/>
            <person name="Caverly L."/>
        </authorList>
    </citation>
    <scope>NUCLEOTIDE SEQUENCE [LARGE SCALE GENOMIC DNA]</scope>
    <source>
        <strain evidence="1 2">FLAC1071</strain>
    </source>
</reference>
<sequence length="245" mass="26322">MTTKDHSLATASFVTAAEHDGLFELPEADRVTPKPAAPKAPVRQGQNKIIPAFGRDAGFRPVPDAVAASASAAHWPGIVLPQLTLAGHRVYPMVAPNAAVWRKRLAAGQEPELDLSTLAYWESWTEDLGPMPPDSALTIVGFLSDARPGHALCAIDYLGGLGAGIVVNKARRYPSRNLIWECDFTGAFLVWAPPDRPATLVVSGRTGPVHTARRTPVTRGYEEKLFAWALHTNARPPHPGPGNHS</sequence>
<dbReference type="EMBL" id="JASZZX010000048">
    <property type="protein sequence ID" value="MDM3929834.1"/>
    <property type="molecule type" value="Genomic_DNA"/>
</dbReference>
<keyword evidence="2" id="KW-1185">Reference proteome</keyword>
<evidence type="ECO:0000313" key="2">
    <source>
        <dbReference type="Proteomes" id="UP001529272"/>
    </source>
</evidence>
<reference evidence="2" key="1">
    <citation type="submission" date="2023-06" db="EMBL/GenBank/DDBJ databases">
        <title>Itaconate inhibition of nontuberculous mycobacteria.</title>
        <authorList>
            <person name="Spilker T."/>
        </authorList>
    </citation>
    <scope>NUCLEOTIDE SEQUENCE [LARGE SCALE GENOMIC DNA]</scope>
    <source>
        <strain evidence="2">FLAC1071</strain>
    </source>
</reference>
<proteinExistence type="predicted"/>
<dbReference type="Proteomes" id="UP001529272">
    <property type="component" value="Unassembled WGS sequence"/>
</dbReference>
<dbReference type="RefSeq" id="WP_142383108.1">
    <property type="nucleotide sequence ID" value="NZ_CP012886.2"/>
</dbReference>
<evidence type="ECO:0000313" key="1">
    <source>
        <dbReference type="EMBL" id="MDM3929834.1"/>
    </source>
</evidence>
<gene>
    <name evidence="1" type="ORF">QRB35_28040</name>
</gene>
<comment type="caution">
    <text evidence="1">The sequence shown here is derived from an EMBL/GenBank/DDBJ whole genome shotgun (WGS) entry which is preliminary data.</text>
</comment>
<name>A0ABT7P961_MYCIT</name>
<protein>
    <submittedName>
        <fullName evidence="1">Uncharacterized protein</fullName>
    </submittedName>
</protein>